<dbReference type="InterPro" id="IPR025699">
    <property type="entry name" value="ABC2_memb-like"/>
</dbReference>
<feature type="transmembrane region" description="Helical" evidence="1">
    <location>
        <begin position="38"/>
        <end position="55"/>
    </location>
</feature>
<evidence type="ECO:0000256" key="1">
    <source>
        <dbReference type="SAM" id="Phobius"/>
    </source>
</evidence>
<evidence type="ECO:0000313" key="2">
    <source>
        <dbReference type="EMBL" id="AST57578.1"/>
    </source>
</evidence>
<dbReference type="AlphaFoldDB" id="A0A223HYM0"/>
<dbReference type="Proteomes" id="UP000214975">
    <property type="component" value="Chromosome"/>
</dbReference>
<dbReference type="Pfam" id="PF13346">
    <property type="entry name" value="ABC2_membrane_5"/>
    <property type="match status" value="1"/>
</dbReference>
<proteinExistence type="predicted"/>
<keyword evidence="1" id="KW-0472">Membrane</keyword>
<dbReference type="PANTHER" id="PTHR41309">
    <property type="entry name" value="MEMBRANE PROTEIN-RELATED"/>
    <property type="match status" value="1"/>
</dbReference>
<dbReference type="EMBL" id="CP016893">
    <property type="protein sequence ID" value="AST57578.1"/>
    <property type="molecule type" value="Genomic_DNA"/>
</dbReference>
<accession>A0A223HYM0</accession>
<feature type="transmembrane region" description="Helical" evidence="1">
    <location>
        <begin position="187"/>
        <end position="207"/>
    </location>
</feature>
<protein>
    <submittedName>
        <fullName evidence="2">Membrane protein</fullName>
    </submittedName>
</protein>
<feature type="transmembrane region" description="Helical" evidence="1">
    <location>
        <begin position="147"/>
        <end position="167"/>
    </location>
</feature>
<reference evidence="2 3" key="1">
    <citation type="submission" date="2016-08" db="EMBL/GenBank/DDBJ databases">
        <title>A novel genetic cassette of butanologenic Thermoanaerobacterium thermosaccharolyticum that directly convert cellulose to butanol.</title>
        <authorList>
            <person name="Li T."/>
            <person name="He J."/>
        </authorList>
    </citation>
    <scope>NUCLEOTIDE SEQUENCE [LARGE SCALE GENOMIC DNA]</scope>
    <source>
        <strain evidence="2 3">TG57</strain>
    </source>
</reference>
<sequence>MYSLLLKDILVQKKQFLYGILLAAIYSFAFSSNNLGGVLTVFVFPYIFVLTAASYEEKNRSEIVLASLPIKRSLLVMEKYVSVFLFAALGAIQYIIVVGIGNLFQLPIKFSTLTIEPVLIFGLAMYYGIYLPLYFKFGYLKTRWVNFVMFFGLFFGVTSVISAINKYGINFKILNPLITFFKNQSNIAVASELIIVAFLIYVLSYAISVKIYNSREF</sequence>
<gene>
    <name evidence="2" type="ORF">Thert_01554</name>
</gene>
<keyword evidence="1" id="KW-1133">Transmembrane helix</keyword>
<feature type="transmembrane region" description="Helical" evidence="1">
    <location>
        <begin position="80"/>
        <end position="106"/>
    </location>
</feature>
<evidence type="ECO:0000313" key="3">
    <source>
        <dbReference type="Proteomes" id="UP000214975"/>
    </source>
</evidence>
<keyword evidence="1" id="KW-0812">Transmembrane</keyword>
<organism evidence="2 3">
    <name type="scientific">Thermoanaerobacterium thermosaccharolyticum</name>
    <name type="common">Clostridium thermosaccharolyticum</name>
    <dbReference type="NCBI Taxonomy" id="1517"/>
    <lineage>
        <taxon>Bacteria</taxon>
        <taxon>Bacillati</taxon>
        <taxon>Bacillota</taxon>
        <taxon>Clostridia</taxon>
        <taxon>Thermoanaerobacterales</taxon>
        <taxon>Thermoanaerobacteraceae</taxon>
        <taxon>Thermoanaerobacterium</taxon>
    </lineage>
</organism>
<name>A0A223HYM0_THETR</name>
<dbReference type="PANTHER" id="PTHR41309:SF2">
    <property type="entry name" value="MEMBRANE PROTEIN"/>
    <property type="match status" value="1"/>
</dbReference>
<dbReference type="RefSeq" id="WP_094397301.1">
    <property type="nucleotide sequence ID" value="NZ_CP016893.1"/>
</dbReference>
<feature type="transmembrane region" description="Helical" evidence="1">
    <location>
        <begin position="118"/>
        <end position="135"/>
    </location>
</feature>